<sequence>MEWVLEVKDIFEGTHNTSTSLSRAPGPPDAGVRGSTSSFPFWPGGMDEPWADLLKKESLDASLFEEDLLDTPPGFKCGMKFERKAQDQVDYIHTQPQKINLTELLAMDDDLDLEDLTEPEDKKEVDLEQTQLKQPDKSSDAEDAFLKLTSLPVLNISETEKKKPVTNYEWAVIDDISRSVEDFNEKVAEMAMTYDFTLDPFQQKAVLHLEKKESVFVAAHTSAGKTVVAEYAIALARKHVARVIYTSPIKALSNQKYRDFKEKFEDVGLITGDVQINPAAFCLIMTTEILRSMLYHGSDVVRELEWVIFDEVHYINDSERGVVWEEVFIMLPDHVNLIMLSATVPNTAEFAEWLGGIKKRKIYVISTLKRPVPLVHYLYTGSVGKSENDIFPIVDPSGKFLTDEYMKACNSKKEKDKSKSSSGPKGPKYNITLAQEKNVYIGLLGYLQKKDLLPAVCFTLSRKKCNTHAEILSSKDLTTQVEKREITKFFNECISKLKAEDRKLPQVKLMGEQLARGFGVHHSGILPILKEVVEMLFQRSLLKECKRFHAMNSNPGHSISAAFQELCCLCEANLNGFPSANVNLKDINFAPKVHNLDRLEKALESFTCVKCPEFSKHFEDLYTFMQMEEDIKEYSYKLSEQSLSLHPDYESRKAVLKTLGYIDENENVQLKGAVAREMSNHELLITELLVKSVFTESPPEEVAALLSCMVFQQKNDDANLELPSHMIEKIKEIREVAMDISLVQSQNNILDPNFVSQYNFYLVPVVYEWAKGTIFAEIMKKTDVDEGIIVRSIQRLSELLKDVRNGANLVGDTALAKKMEDASHQIKRDIVFAASLYTQNLVNYDEEIVKNGIYSAIGTCLNTLTFDNHSLHMDQQAYVTCATNDSYALGALVLAQSLRNVKTSRKLAIIITPDVSDKIKGLLKNSFDVVKIVDVLDSKDEANLALLTRPDLGITFTKFHCWSLTQFQKCVFLDADIIVIQNCDELFEREELSAVPDVGWPDCFNSGVFVFKPSEETFKAILQFALKNGSFDGGDQGVLNMFFSDWRTSDISKHLSFIYNMNANVSYTYLPAYKQFGKDVKIVHFLGAIKPWMESYNSDTGRVQPGSPHSLEHLQMWWDIFMTFVQPNLTEECKGIAGELSKLQLGSSSGSSGGSADNSESRRFAWERGHVDYLGQDAFSNIEKKLQSSINEEKEKEKKK</sequence>
<dbReference type="GO" id="GO:0003724">
    <property type="term" value="F:RNA helicase activity"/>
    <property type="evidence" value="ECO:0007669"/>
    <property type="project" value="UniProtKB-EC"/>
</dbReference>
<comment type="catalytic activity">
    <reaction evidence="18">
        <text>L-tyrosyl-[glycogenin] + UDP-alpha-D-glucose = alpha-D-glucosyl-L-tyrosyl-[glycogenin] + UDP + H(+)</text>
        <dbReference type="Rhea" id="RHEA:23360"/>
        <dbReference type="Rhea" id="RHEA-COMP:14604"/>
        <dbReference type="Rhea" id="RHEA-COMP:14605"/>
        <dbReference type="ChEBI" id="CHEBI:15378"/>
        <dbReference type="ChEBI" id="CHEBI:46858"/>
        <dbReference type="ChEBI" id="CHEBI:58223"/>
        <dbReference type="ChEBI" id="CHEBI:58885"/>
        <dbReference type="ChEBI" id="CHEBI:140573"/>
        <dbReference type="EC" id="2.4.1.186"/>
    </reaction>
</comment>
<evidence type="ECO:0000256" key="20">
    <source>
        <dbReference type="SAM" id="MobiDB-lite"/>
    </source>
</evidence>
<dbReference type="InterPro" id="IPR011545">
    <property type="entry name" value="DEAD/DEAH_box_helicase_dom"/>
</dbReference>
<organism evidence="22 23">
    <name type="scientific">Argiope bruennichi</name>
    <name type="common">Wasp spider</name>
    <name type="synonym">Aranea bruennichi</name>
    <dbReference type="NCBI Taxonomy" id="94029"/>
    <lineage>
        <taxon>Eukaryota</taxon>
        <taxon>Metazoa</taxon>
        <taxon>Ecdysozoa</taxon>
        <taxon>Arthropoda</taxon>
        <taxon>Chelicerata</taxon>
        <taxon>Arachnida</taxon>
        <taxon>Araneae</taxon>
        <taxon>Araneomorphae</taxon>
        <taxon>Entelegynae</taxon>
        <taxon>Araneoidea</taxon>
        <taxon>Araneidae</taxon>
        <taxon>Argiope</taxon>
    </lineage>
</organism>
<evidence type="ECO:0000256" key="17">
    <source>
        <dbReference type="ARBA" id="ARBA00050886"/>
    </source>
</evidence>
<feature type="domain" description="Helicase ATP-binding" evidence="21">
    <location>
        <begin position="206"/>
        <end position="362"/>
    </location>
</feature>
<dbReference type="Gene3D" id="3.40.50.300">
    <property type="entry name" value="P-loop containing nucleotide triphosphate hydrolases"/>
    <property type="match status" value="2"/>
</dbReference>
<dbReference type="SMART" id="SM00487">
    <property type="entry name" value="DEXDc"/>
    <property type="match status" value="1"/>
</dbReference>
<evidence type="ECO:0000256" key="3">
    <source>
        <dbReference type="ARBA" id="ARBA00022490"/>
    </source>
</evidence>
<evidence type="ECO:0000256" key="9">
    <source>
        <dbReference type="ARBA" id="ARBA00022840"/>
    </source>
</evidence>
<comment type="subcellular location">
    <subcellularLocation>
        <location evidence="2">Cytoplasm</location>
    </subcellularLocation>
</comment>
<dbReference type="GO" id="GO:0005978">
    <property type="term" value="P:glycogen biosynthetic process"/>
    <property type="evidence" value="ECO:0007669"/>
    <property type="project" value="UniProtKB-KW"/>
</dbReference>
<reference evidence="22" key="2">
    <citation type="submission" date="2020-06" db="EMBL/GenBank/DDBJ databases">
        <authorList>
            <person name="Sheffer M."/>
        </authorList>
    </citation>
    <scope>NUCLEOTIDE SEQUENCE</scope>
</reference>
<comment type="similarity">
    <text evidence="14">Belongs to the glycosyltransferase 8 family. Glycogenin subfamily.</text>
</comment>
<dbReference type="CDD" id="cd02537">
    <property type="entry name" value="GT8_Glycogenin"/>
    <property type="match status" value="1"/>
</dbReference>
<dbReference type="InterPro" id="IPR027417">
    <property type="entry name" value="P-loop_NTPase"/>
</dbReference>
<evidence type="ECO:0000256" key="10">
    <source>
        <dbReference type="ARBA" id="ARBA00022884"/>
    </source>
</evidence>
<dbReference type="GO" id="GO:0046872">
    <property type="term" value="F:metal ion binding"/>
    <property type="evidence" value="ECO:0007669"/>
    <property type="project" value="UniProtKB-KW"/>
</dbReference>
<evidence type="ECO:0000256" key="5">
    <source>
        <dbReference type="ARBA" id="ARBA00022723"/>
    </source>
</evidence>
<evidence type="ECO:0000256" key="2">
    <source>
        <dbReference type="ARBA" id="ARBA00004496"/>
    </source>
</evidence>
<dbReference type="GO" id="GO:0008466">
    <property type="term" value="F:glycogenin glucosyltransferase activity"/>
    <property type="evidence" value="ECO:0007669"/>
    <property type="project" value="UniProtKB-EC"/>
</dbReference>
<evidence type="ECO:0000256" key="1">
    <source>
        <dbReference type="ARBA" id="ARBA00001936"/>
    </source>
</evidence>
<comment type="catalytic activity">
    <reaction evidence="16">
        <text>ATP + H2O = ADP + phosphate + H(+)</text>
        <dbReference type="Rhea" id="RHEA:13065"/>
        <dbReference type="ChEBI" id="CHEBI:15377"/>
        <dbReference type="ChEBI" id="CHEBI:15378"/>
        <dbReference type="ChEBI" id="CHEBI:30616"/>
        <dbReference type="ChEBI" id="CHEBI:43474"/>
        <dbReference type="ChEBI" id="CHEBI:456216"/>
        <dbReference type="EC" id="3.6.4.13"/>
    </reaction>
</comment>
<reference evidence="22" key="1">
    <citation type="journal article" date="2020" name="bioRxiv">
        <title>Chromosome-level reference genome of the European wasp spider Argiope bruennichi: a resource for studies on range expansion and evolutionary adaptation.</title>
        <authorList>
            <person name="Sheffer M.M."/>
            <person name="Hoppe A."/>
            <person name="Krehenwinkel H."/>
            <person name="Uhl G."/>
            <person name="Kuss A.W."/>
            <person name="Jensen L."/>
            <person name="Jensen C."/>
            <person name="Gillespie R.G."/>
            <person name="Hoff K.J."/>
            <person name="Prost S."/>
        </authorList>
    </citation>
    <scope>NUCLEOTIDE SEQUENCE</scope>
</reference>
<keyword evidence="23" id="KW-1185">Reference proteome</keyword>
<dbReference type="FunFam" id="3.90.550.10:FF:000092">
    <property type="entry name" value="Glycogenin 2"/>
    <property type="match status" value="1"/>
</dbReference>
<evidence type="ECO:0000256" key="16">
    <source>
        <dbReference type="ARBA" id="ARBA00047984"/>
    </source>
</evidence>
<protein>
    <recommendedName>
        <fullName evidence="15">glycogenin glucosyltransferase</fullName>
        <ecNumber evidence="15">2.4.1.186</ecNumber>
    </recommendedName>
</protein>
<dbReference type="Gene3D" id="3.90.550.10">
    <property type="entry name" value="Spore Coat Polysaccharide Biosynthesis Protein SpsA, Chain A"/>
    <property type="match status" value="1"/>
</dbReference>
<proteinExistence type="inferred from homology"/>
<name>A0A8T0FEG8_ARGBR</name>
<dbReference type="SUPFAM" id="SSF53448">
    <property type="entry name" value="Nucleotide-diphospho-sugar transferases"/>
    <property type="match status" value="1"/>
</dbReference>
<evidence type="ECO:0000256" key="7">
    <source>
        <dbReference type="ARBA" id="ARBA00022801"/>
    </source>
</evidence>
<dbReference type="Gene3D" id="1.10.3380.30">
    <property type="match status" value="1"/>
</dbReference>
<dbReference type="InterPro" id="IPR014001">
    <property type="entry name" value="Helicase_ATP-bd"/>
</dbReference>
<evidence type="ECO:0000256" key="6">
    <source>
        <dbReference type="ARBA" id="ARBA00022741"/>
    </source>
</evidence>
<comment type="cofactor">
    <cofactor evidence="1">
        <name>Mn(2+)</name>
        <dbReference type="ChEBI" id="CHEBI:29035"/>
    </cofactor>
</comment>
<dbReference type="GO" id="GO:0055087">
    <property type="term" value="C:Ski complex"/>
    <property type="evidence" value="ECO:0007669"/>
    <property type="project" value="TreeGrafter"/>
</dbReference>
<keyword evidence="13" id="KW-0464">Manganese</keyword>
<dbReference type="EMBL" id="JABXBU010000015">
    <property type="protein sequence ID" value="KAF8787680.1"/>
    <property type="molecule type" value="Genomic_DNA"/>
</dbReference>
<gene>
    <name evidence="22" type="ORF">HNY73_009255</name>
</gene>
<dbReference type="PANTHER" id="PTHR12131">
    <property type="entry name" value="ATP-DEPENDENT RNA AND DNA HELICASE"/>
    <property type="match status" value="1"/>
</dbReference>
<dbReference type="AlphaFoldDB" id="A0A8T0FEG8"/>
<dbReference type="FunFam" id="1.10.3380.30:FF:000001">
    <property type="entry name" value="Ski2 ATP-dependent RNA helicase"/>
    <property type="match status" value="1"/>
</dbReference>
<dbReference type="SMART" id="SM01142">
    <property type="entry name" value="DSHCT"/>
    <property type="match status" value="1"/>
</dbReference>
<dbReference type="Pfam" id="PF01501">
    <property type="entry name" value="Glyco_transf_8"/>
    <property type="match status" value="1"/>
</dbReference>
<dbReference type="InterPro" id="IPR040801">
    <property type="entry name" value="Ski2_N"/>
</dbReference>
<keyword evidence="3" id="KW-0963">Cytoplasm</keyword>
<dbReference type="InterPro" id="IPR029044">
    <property type="entry name" value="Nucleotide-diphossugar_trans"/>
</dbReference>
<evidence type="ECO:0000256" key="19">
    <source>
        <dbReference type="ARBA" id="ARBA00057883"/>
    </source>
</evidence>
<keyword evidence="8 22" id="KW-0347">Helicase</keyword>
<dbReference type="Pfam" id="PF08148">
    <property type="entry name" value="DSHCT"/>
    <property type="match status" value="1"/>
</dbReference>
<dbReference type="FunFam" id="3.40.50.300:FF:000354">
    <property type="entry name" value="ATP-dependent RNA helicase SKI2"/>
    <property type="match status" value="1"/>
</dbReference>
<keyword evidence="4" id="KW-0808">Transferase</keyword>
<dbReference type="GO" id="GO:0016787">
    <property type="term" value="F:hydrolase activity"/>
    <property type="evidence" value="ECO:0007669"/>
    <property type="project" value="UniProtKB-KW"/>
</dbReference>
<dbReference type="InterPro" id="IPR012961">
    <property type="entry name" value="Ski2/MTR4_C"/>
</dbReference>
<keyword evidence="5" id="KW-0479">Metal-binding</keyword>
<dbReference type="Pfam" id="PF17911">
    <property type="entry name" value="Ski2_N"/>
    <property type="match status" value="1"/>
</dbReference>
<comment type="caution">
    <text evidence="22">The sequence shown here is derived from an EMBL/GenBank/DDBJ whole genome shotgun (WGS) entry which is preliminary data.</text>
</comment>
<evidence type="ECO:0000256" key="8">
    <source>
        <dbReference type="ARBA" id="ARBA00022806"/>
    </source>
</evidence>
<evidence type="ECO:0000256" key="18">
    <source>
        <dbReference type="ARBA" id="ARBA00052293"/>
    </source>
</evidence>
<evidence type="ECO:0000256" key="15">
    <source>
        <dbReference type="ARBA" id="ARBA00038934"/>
    </source>
</evidence>
<evidence type="ECO:0000313" key="23">
    <source>
        <dbReference type="Proteomes" id="UP000807504"/>
    </source>
</evidence>
<dbReference type="Pfam" id="PF00270">
    <property type="entry name" value="DEAD"/>
    <property type="match status" value="1"/>
</dbReference>
<accession>A0A8T0FEG8</accession>
<evidence type="ECO:0000256" key="4">
    <source>
        <dbReference type="ARBA" id="ARBA00022679"/>
    </source>
</evidence>
<dbReference type="InterPro" id="IPR050699">
    <property type="entry name" value="RNA-DNA_Helicase"/>
</dbReference>
<evidence type="ECO:0000313" key="22">
    <source>
        <dbReference type="EMBL" id="KAF8787680.1"/>
    </source>
</evidence>
<feature type="region of interest" description="Disordered" evidence="20">
    <location>
        <begin position="118"/>
        <end position="139"/>
    </location>
</feature>
<keyword evidence="9" id="KW-0067">ATP-binding</keyword>
<evidence type="ECO:0000259" key="21">
    <source>
        <dbReference type="PROSITE" id="PS51192"/>
    </source>
</evidence>
<dbReference type="InterPro" id="IPR002495">
    <property type="entry name" value="Glyco_trans_8"/>
</dbReference>
<keyword evidence="10" id="KW-0694">RNA-binding</keyword>
<evidence type="ECO:0000256" key="12">
    <source>
        <dbReference type="ARBA" id="ARBA00023180"/>
    </source>
</evidence>
<dbReference type="EC" id="2.4.1.186" evidence="15"/>
<evidence type="ECO:0000256" key="11">
    <source>
        <dbReference type="ARBA" id="ARBA00023056"/>
    </source>
</evidence>
<dbReference type="Proteomes" id="UP000807504">
    <property type="component" value="Unassembled WGS sequence"/>
</dbReference>
<dbReference type="PANTHER" id="PTHR12131:SF1">
    <property type="entry name" value="ATP-DEPENDENT RNA HELICASE SUPV3L1, MITOCHONDRIAL-RELATED"/>
    <property type="match status" value="1"/>
</dbReference>
<comment type="catalytic activity">
    <reaction evidence="17">
        <text>[1,4-alpha-D-glucosyl](n)-L-tyrosyl-[glycogenin] + UDP-alpha-D-glucose = [1,4-alpha-D-glucosyl](n+1)-L-tyrosyl-[glycogenin] + UDP + H(+)</text>
        <dbReference type="Rhea" id="RHEA:56560"/>
        <dbReference type="Rhea" id="RHEA-COMP:14606"/>
        <dbReference type="Rhea" id="RHEA-COMP:14607"/>
        <dbReference type="ChEBI" id="CHEBI:15378"/>
        <dbReference type="ChEBI" id="CHEBI:58223"/>
        <dbReference type="ChEBI" id="CHEBI:58885"/>
        <dbReference type="ChEBI" id="CHEBI:140574"/>
        <dbReference type="EC" id="2.4.1.186"/>
    </reaction>
</comment>
<feature type="region of interest" description="Disordered" evidence="20">
    <location>
        <begin position="16"/>
        <end position="36"/>
    </location>
</feature>
<keyword evidence="7" id="KW-0378">Hydrolase</keyword>
<dbReference type="GO" id="GO:0003723">
    <property type="term" value="F:RNA binding"/>
    <property type="evidence" value="ECO:0007669"/>
    <property type="project" value="UniProtKB-KW"/>
</dbReference>
<keyword evidence="11" id="KW-0320">Glycogen biosynthesis</keyword>
<comment type="function">
    <text evidence="19">Self-glucosylating initiator of glycogen synthesis. It catalyzes the formation of a short alpha (1,4)-glucosyl chain covalently attached via a glucose 1-O-tyrosyl linkage to internal tyrosine residues and these chains act as primers for the elongation reaction catalyzed by glycogen synthase.</text>
</comment>
<keyword evidence="6" id="KW-0547">Nucleotide-binding</keyword>
<keyword evidence="12" id="KW-0325">Glycoprotein</keyword>
<dbReference type="SUPFAM" id="SSF52540">
    <property type="entry name" value="P-loop containing nucleoside triphosphate hydrolases"/>
    <property type="match status" value="2"/>
</dbReference>
<dbReference type="PROSITE" id="PS51192">
    <property type="entry name" value="HELICASE_ATP_BIND_1"/>
    <property type="match status" value="1"/>
</dbReference>
<evidence type="ECO:0000256" key="14">
    <source>
        <dbReference type="ARBA" id="ARBA00038162"/>
    </source>
</evidence>
<dbReference type="GO" id="GO:0005524">
    <property type="term" value="F:ATP binding"/>
    <property type="evidence" value="ECO:0007669"/>
    <property type="project" value="UniProtKB-KW"/>
</dbReference>
<evidence type="ECO:0000256" key="13">
    <source>
        <dbReference type="ARBA" id="ARBA00023211"/>
    </source>
</evidence>
<dbReference type="GO" id="GO:0070478">
    <property type="term" value="P:nuclear-transcribed mRNA catabolic process, 3'-5' exonucleolytic nonsense-mediated decay"/>
    <property type="evidence" value="ECO:0007669"/>
    <property type="project" value="TreeGrafter"/>
</dbReference>